<protein>
    <recommendedName>
        <fullName evidence="4">Membrane or secreted protein</fullName>
    </recommendedName>
</protein>
<feature type="signal peptide" evidence="1">
    <location>
        <begin position="1"/>
        <end position="19"/>
    </location>
</feature>
<dbReference type="Gene3D" id="2.40.128.490">
    <property type="entry name" value="Uncharacterised protein PF14869, DUF4488"/>
    <property type="match status" value="1"/>
</dbReference>
<dbReference type="AlphaFoldDB" id="A0A6B3R7N6"/>
<dbReference type="EMBL" id="JAAIKD010000002">
    <property type="protein sequence ID" value="NEV93534.1"/>
    <property type="molecule type" value="Genomic_DNA"/>
</dbReference>
<evidence type="ECO:0000313" key="2">
    <source>
        <dbReference type="EMBL" id="NEV93534.1"/>
    </source>
</evidence>
<accession>A0A6B3R7N6</accession>
<comment type="caution">
    <text evidence="2">The sequence shown here is derived from an EMBL/GenBank/DDBJ whole genome shotgun (WGS) entry which is preliminary data.</text>
</comment>
<keyword evidence="3" id="KW-1185">Reference proteome</keyword>
<organism evidence="2 3">
    <name type="scientific">Psychroflexus aurantiacus</name>
    <dbReference type="NCBI Taxonomy" id="2709310"/>
    <lineage>
        <taxon>Bacteria</taxon>
        <taxon>Pseudomonadati</taxon>
        <taxon>Bacteroidota</taxon>
        <taxon>Flavobacteriia</taxon>
        <taxon>Flavobacteriales</taxon>
        <taxon>Flavobacteriaceae</taxon>
        <taxon>Psychroflexus</taxon>
    </lineage>
</organism>
<evidence type="ECO:0000313" key="3">
    <source>
        <dbReference type="Proteomes" id="UP000478505"/>
    </source>
</evidence>
<feature type="chain" id="PRO_5025420667" description="Membrane or secreted protein" evidence="1">
    <location>
        <begin position="20"/>
        <end position="249"/>
    </location>
</feature>
<dbReference type="Proteomes" id="UP000478505">
    <property type="component" value="Unassembled WGS sequence"/>
</dbReference>
<evidence type="ECO:0008006" key="4">
    <source>
        <dbReference type="Google" id="ProtNLM"/>
    </source>
</evidence>
<gene>
    <name evidence="2" type="ORF">G3567_05130</name>
</gene>
<evidence type="ECO:0000256" key="1">
    <source>
        <dbReference type="SAM" id="SignalP"/>
    </source>
</evidence>
<proteinExistence type="predicted"/>
<sequence>MKNLCFTIILLCFVSFLSAQSLEGSWQLTHLNGDEVADREVIKIIVDGYFALGSKRMEDDSFLGAAGGAYKVIEDRLIEKRDFDTYDESKINEERHYDLTWVGEDKIQISDHAHTKIWERRSSATDELSGNWLITGRERNGEMKTMTPGDRRTLKILHGERFQWVAFNSASKTFMASGGGSYTAQDGVYTEHLTFFSKDRDRVGANLDFNFEVIDGKWHHQGESSKGESIYELWSPYAEAYPTDFIRQN</sequence>
<reference evidence="2 3" key="1">
    <citation type="submission" date="2020-02" db="EMBL/GenBank/DDBJ databases">
        <title>Flavobacteriaceae Psychroflexus bacterium YR1-1, complete genome.</title>
        <authorList>
            <person name="Li Y."/>
            <person name="Wu S."/>
        </authorList>
    </citation>
    <scope>NUCLEOTIDE SEQUENCE [LARGE SCALE GENOMIC DNA]</scope>
    <source>
        <strain evidence="2 3">YR1-1</strain>
    </source>
</reference>
<name>A0A6B3R7N6_9FLAO</name>
<keyword evidence="1" id="KW-0732">Signal</keyword>
<dbReference type="RefSeq" id="WP_164004244.1">
    <property type="nucleotide sequence ID" value="NZ_JAAIKD010000002.1"/>
</dbReference>